<dbReference type="InterPro" id="IPR036047">
    <property type="entry name" value="F-box-like_dom_sf"/>
</dbReference>
<dbReference type="SUPFAM" id="SSF81383">
    <property type="entry name" value="F-box domain"/>
    <property type="match status" value="1"/>
</dbReference>
<accession>A0A8X8VWS6</accession>
<dbReference type="PANTHER" id="PTHR33784">
    <property type="entry name" value="OS05G0482100 PROTEIN"/>
    <property type="match status" value="1"/>
</dbReference>
<keyword evidence="3" id="KW-1185">Reference proteome</keyword>
<name>A0A8X8VWS6_SALSN</name>
<sequence>MSSPKKNEVAYLQTIPRELMALILSRVAASFATDISNIKLSCKGFSEIAEDLHFYRHATLEKFPIIEWSPLCEKKQRFLKRCKESFNPEIWAHTSPILLLHCDDFKREQERDRDDGQNEERWNKSEMVLQKTDRGTEPNMGVESIAQSATVDLWGTPQANK</sequence>
<dbReference type="AlphaFoldDB" id="A0A8X8VWS6"/>
<reference evidence="2" key="2">
    <citation type="submission" date="2020-08" db="EMBL/GenBank/DDBJ databases">
        <title>Plant Genome Project.</title>
        <authorList>
            <person name="Zhang R.-G."/>
        </authorList>
    </citation>
    <scope>NUCLEOTIDE SEQUENCE</scope>
    <source>
        <strain evidence="2">Huo1</strain>
        <tissue evidence="2">Leaf</tissue>
    </source>
</reference>
<evidence type="ECO:0000313" key="3">
    <source>
        <dbReference type="Proteomes" id="UP000298416"/>
    </source>
</evidence>
<reference evidence="2" key="1">
    <citation type="submission" date="2018-01" db="EMBL/GenBank/DDBJ databases">
        <authorList>
            <person name="Mao J.F."/>
        </authorList>
    </citation>
    <scope>NUCLEOTIDE SEQUENCE</scope>
    <source>
        <strain evidence="2">Huo1</strain>
        <tissue evidence="2">Leaf</tissue>
    </source>
</reference>
<comment type="caution">
    <text evidence="2">The sequence shown here is derived from an EMBL/GenBank/DDBJ whole genome shotgun (WGS) entry which is preliminary data.</text>
</comment>
<dbReference type="EMBL" id="PNBA02000380">
    <property type="protein sequence ID" value="KAG6383826.1"/>
    <property type="molecule type" value="Genomic_DNA"/>
</dbReference>
<gene>
    <name evidence="2" type="ORF">SASPL_156405</name>
</gene>
<feature type="compositionally biased region" description="Basic and acidic residues" evidence="1">
    <location>
        <begin position="110"/>
        <end position="124"/>
    </location>
</feature>
<evidence type="ECO:0000313" key="2">
    <source>
        <dbReference type="EMBL" id="KAG6383826.1"/>
    </source>
</evidence>
<evidence type="ECO:0000256" key="1">
    <source>
        <dbReference type="SAM" id="MobiDB-lite"/>
    </source>
</evidence>
<evidence type="ECO:0008006" key="4">
    <source>
        <dbReference type="Google" id="ProtNLM"/>
    </source>
</evidence>
<protein>
    <recommendedName>
        <fullName evidence="4">F-box domain-containing protein</fullName>
    </recommendedName>
</protein>
<feature type="region of interest" description="Disordered" evidence="1">
    <location>
        <begin position="110"/>
        <end position="161"/>
    </location>
</feature>
<dbReference type="Proteomes" id="UP000298416">
    <property type="component" value="Unassembled WGS sequence"/>
</dbReference>
<organism evidence="2">
    <name type="scientific">Salvia splendens</name>
    <name type="common">Scarlet sage</name>
    <dbReference type="NCBI Taxonomy" id="180675"/>
    <lineage>
        <taxon>Eukaryota</taxon>
        <taxon>Viridiplantae</taxon>
        <taxon>Streptophyta</taxon>
        <taxon>Embryophyta</taxon>
        <taxon>Tracheophyta</taxon>
        <taxon>Spermatophyta</taxon>
        <taxon>Magnoliopsida</taxon>
        <taxon>eudicotyledons</taxon>
        <taxon>Gunneridae</taxon>
        <taxon>Pentapetalae</taxon>
        <taxon>asterids</taxon>
        <taxon>lamiids</taxon>
        <taxon>Lamiales</taxon>
        <taxon>Lamiaceae</taxon>
        <taxon>Nepetoideae</taxon>
        <taxon>Mentheae</taxon>
        <taxon>Salviinae</taxon>
        <taxon>Salvia</taxon>
        <taxon>Salvia subgen. Calosphace</taxon>
        <taxon>core Calosphace</taxon>
    </lineage>
</organism>
<proteinExistence type="predicted"/>
<dbReference type="PANTHER" id="PTHR33784:SF10">
    <property type="entry name" value="F-BOX PROTEIN"/>
    <property type="match status" value="1"/>
</dbReference>
<dbReference type="InterPro" id="IPR040338">
    <property type="entry name" value="At1g67623-like"/>
</dbReference>